<evidence type="ECO:0000256" key="4">
    <source>
        <dbReference type="ARBA" id="ARBA00023136"/>
    </source>
</evidence>
<dbReference type="GO" id="GO:0048038">
    <property type="term" value="F:quinone binding"/>
    <property type="evidence" value="ECO:0007669"/>
    <property type="project" value="UniProtKB-KW"/>
</dbReference>
<feature type="transmembrane region" description="Helical" evidence="5">
    <location>
        <begin position="135"/>
        <end position="156"/>
    </location>
</feature>
<keyword evidence="8" id="KW-1185">Reference proteome</keyword>
<dbReference type="NCBIfam" id="NF004741">
    <property type="entry name" value="PRK06076.1-2"/>
    <property type="match status" value="1"/>
</dbReference>
<dbReference type="GO" id="GO:0005886">
    <property type="term" value="C:plasma membrane"/>
    <property type="evidence" value="ECO:0007669"/>
    <property type="project" value="UniProtKB-SubCell"/>
</dbReference>
<name>A0A1G9W565_9FIRM</name>
<evidence type="ECO:0000256" key="5">
    <source>
        <dbReference type="HAMAP-Rule" id="MF_01350"/>
    </source>
</evidence>
<comment type="function">
    <text evidence="5">NDH-1 shuttles electrons from NADH, via FMN and iron-sulfur (Fe-S) centers, to quinones in the respiratory chain. The immediate electron acceptor for the enzyme in this species is believed to be ubiquinone. Couples the redox reaction to proton translocation (for every two electrons transferred, four hydrogen ions are translocated across the cytoplasmic membrane), and thus conserves the redox energy in a proton gradient. This subunit may bind ubiquinone.</text>
</comment>
<feature type="transmembrane region" description="Helical" evidence="5">
    <location>
        <begin position="324"/>
        <end position="345"/>
    </location>
</feature>
<evidence type="ECO:0000313" key="8">
    <source>
        <dbReference type="Proteomes" id="UP000214880"/>
    </source>
</evidence>
<feature type="transmembrane region" description="Helical" evidence="5">
    <location>
        <begin position="100"/>
        <end position="120"/>
    </location>
</feature>
<gene>
    <name evidence="5" type="primary">nuoH</name>
    <name evidence="7" type="ORF">SAMN04488502_107115</name>
</gene>
<feature type="transmembrane region" description="Helical" evidence="5">
    <location>
        <begin position="261"/>
        <end position="280"/>
    </location>
</feature>
<dbReference type="EMBL" id="FNHB01000007">
    <property type="protein sequence ID" value="SDM79215.1"/>
    <property type="molecule type" value="Genomic_DNA"/>
</dbReference>
<keyword evidence="5" id="KW-0830">Ubiquinone</keyword>
<accession>A0A1G9W565</accession>
<dbReference type="PANTHER" id="PTHR11432">
    <property type="entry name" value="NADH DEHYDROGENASE SUBUNIT 1"/>
    <property type="match status" value="1"/>
</dbReference>
<dbReference type="OrthoDB" id="9803734at2"/>
<sequence length="346" mass="38213">MQEVTGLAAIARMLRGILEGVLPGTQWVDIAMSLINIGAIFTVISLSAVILVYAERKISAYMQLRSGPNRVGPGGTMQTIADMIKLMAKEDIRPSGSDKWMWILAPMLLFIPSAAVYAVFPFDQQAIFADLNIGIFYFIAVSSQAVLPFLMAGWASNNKYALVGGMRTVAQMLSYEVPMVLSILGIVMLVGSLKMSAIVAAQQQVWFIVLQPVAFVVYVITATAEINRAPFDLVEGESELVAGPFTEYTGMRWALFFLAEYANLLAASAIAATLFLGGWSGPWLPGWAWFLLKVGGMIFLFMWFRWTFPRLRIDQLMAFGWKVLLPLALVNVVITGIGIYVYQFFI</sequence>
<keyword evidence="5" id="KW-0874">Quinone</keyword>
<keyword evidence="5 6" id="KW-0520">NAD</keyword>
<feature type="transmembrane region" description="Helical" evidence="5">
    <location>
        <begin position="205"/>
        <end position="224"/>
    </location>
</feature>
<dbReference type="InterPro" id="IPR001694">
    <property type="entry name" value="NADH_UbQ_OxRdtase_su1/FPO"/>
</dbReference>
<dbReference type="RefSeq" id="WP_092074152.1">
    <property type="nucleotide sequence ID" value="NZ_FNHB01000007.1"/>
</dbReference>
<dbReference type="PROSITE" id="PS00668">
    <property type="entry name" value="COMPLEX1_ND1_2"/>
    <property type="match status" value="1"/>
</dbReference>
<organism evidence="7 8">
    <name type="scientific">Dendrosporobacter quercicolus</name>
    <dbReference type="NCBI Taxonomy" id="146817"/>
    <lineage>
        <taxon>Bacteria</taxon>
        <taxon>Bacillati</taxon>
        <taxon>Bacillota</taxon>
        <taxon>Negativicutes</taxon>
        <taxon>Selenomonadales</taxon>
        <taxon>Sporomusaceae</taxon>
        <taxon>Dendrosporobacter</taxon>
    </lineage>
</organism>
<feature type="transmembrane region" description="Helical" evidence="5">
    <location>
        <begin position="177"/>
        <end position="199"/>
    </location>
</feature>
<dbReference type="PROSITE" id="PS00667">
    <property type="entry name" value="COMPLEX1_ND1_1"/>
    <property type="match status" value="1"/>
</dbReference>
<evidence type="ECO:0000256" key="1">
    <source>
        <dbReference type="ARBA" id="ARBA00004141"/>
    </source>
</evidence>
<evidence type="ECO:0000256" key="2">
    <source>
        <dbReference type="ARBA" id="ARBA00022692"/>
    </source>
</evidence>
<dbReference type="PANTHER" id="PTHR11432:SF3">
    <property type="entry name" value="NADH-UBIQUINONE OXIDOREDUCTASE CHAIN 1"/>
    <property type="match status" value="1"/>
</dbReference>
<comment type="subcellular location">
    <subcellularLocation>
        <location evidence="5 6">Cell membrane</location>
        <topology evidence="5 6">Multi-pass membrane protein</topology>
    </subcellularLocation>
    <subcellularLocation>
        <location evidence="1">Membrane</location>
        <topology evidence="1">Multi-pass membrane protein</topology>
    </subcellularLocation>
</comment>
<dbReference type="InterPro" id="IPR018086">
    <property type="entry name" value="NADH_UbQ_OxRdtase_su1_CS"/>
</dbReference>
<proteinExistence type="inferred from homology"/>
<keyword evidence="2 5" id="KW-0812">Transmembrane</keyword>
<dbReference type="HAMAP" id="MF_01350">
    <property type="entry name" value="NDH1_NuoH"/>
    <property type="match status" value="1"/>
</dbReference>
<comment type="similarity">
    <text evidence="5 6">Belongs to the complex I subunit 1 family.</text>
</comment>
<dbReference type="GO" id="GO:0016655">
    <property type="term" value="F:oxidoreductase activity, acting on NAD(P)H, quinone or similar compound as acceptor"/>
    <property type="evidence" value="ECO:0007669"/>
    <property type="project" value="UniProtKB-UniRule"/>
</dbReference>
<dbReference type="EC" id="7.1.1.-" evidence="5"/>
<evidence type="ECO:0000256" key="6">
    <source>
        <dbReference type="RuleBase" id="RU000471"/>
    </source>
</evidence>
<feature type="transmembrane region" description="Helical" evidence="5">
    <location>
        <begin position="286"/>
        <end position="304"/>
    </location>
</feature>
<protein>
    <recommendedName>
        <fullName evidence="5">NADH-quinone oxidoreductase subunit H</fullName>
        <ecNumber evidence="5">7.1.1.-</ecNumber>
    </recommendedName>
    <alternativeName>
        <fullName evidence="5">NADH dehydrogenase I subunit H</fullName>
    </alternativeName>
    <alternativeName>
        <fullName evidence="5">NDH-1 subunit H</fullName>
    </alternativeName>
</protein>
<keyword evidence="4 5" id="KW-0472">Membrane</keyword>
<dbReference type="GO" id="GO:0009060">
    <property type="term" value="P:aerobic respiration"/>
    <property type="evidence" value="ECO:0007669"/>
    <property type="project" value="TreeGrafter"/>
</dbReference>
<comment type="catalytic activity">
    <reaction evidence="5">
        <text>a quinone + NADH + 5 H(+)(in) = a quinol + NAD(+) + 4 H(+)(out)</text>
        <dbReference type="Rhea" id="RHEA:57888"/>
        <dbReference type="ChEBI" id="CHEBI:15378"/>
        <dbReference type="ChEBI" id="CHEBI:24646"/>
        <dbReference type="ChEBI" id="CHEBI:57540"/>
        <dbReference type="ChEBI" id="CHEBI:57945"/>
        <dbReference type="ChEBI" id="CHEBI:132124"/>
    </reaction>
</comment>
<dbReference type="AlphaFoldDB" id="A0A1G9W565"/>
<reference evidence="7 8" key="1">
    <citation type="submission" date="2016-10" db="EMBL/GenBank/DDBJ databases">
        <authorList>
            <person name="de Groot N.N."/>
        </authorList>
    </citation>
    <scope>NUCLEOTIDE SEQUENCE [LARGE SCALE GENOMIC DNA]</scope>
    <source>
        <strain evidence="7 8">DSM 1736</strain>
    </source>
</reference>
<dbReference type="Proteomes" id="UP000214880">
    <property type="component" value="Unassembled WGS sequence"/>
</dbReference>
<evidence type="ECO:0000256" key="3">
    <source>
        <dbReference type="ARBA" id="ARBA00022989"/>
    </source>
</evidence>
<keyword evidence="5" id="KW-1278">Translocase</keyword>
<keyword evidence="5" id="KW-1003">Cell membrane</keyword>
<dbReference type="Pfam" id="PF00146">
    <property type="entry name" value="NADHdh"/>
    <property type="match status" value="1"/>
</dbReference>
<dbReference type="GO" id="GO:0003954">
    <property type="term" value="F:NADH dehydrogenase activity"/>
    <property type="evidence" value="ECO:0007669"/>
    <property type="project" value="TreeGrafter"/>
</dbReference>
<comment type="subunit">
    <text evidence="5">NDH-1 is composed of 14 different subunits. Subunits NuoA, H, J, K, L, M, N constitute the membrane sector of the complex.</text>
</comment>
<dbReference type="STRING" id="146817.SAMN04488502_107115"/>
<keyword evidence="3 5" id="KW-1133">Transmembrane helix</keyword>
<feature type="transmembrane region" description="Helical" evidence="5">
    <location>
        <begin position="30"/>
        <end position="54"/>
    </location>
</feature>
<evidence type="ECO:0000313" key="7">
    <source>
        <dbReference type="EMBL" id="SDM79215.1"/>
    </source>
</evidence>